<dbReference type="PANTHER" id="PTHR45431">
    <property type="entry name" value="RHODANESE-LIKE DOMAIN-CONTAINING PROTEIN 15, CHLOROPLASTIC"/>
    <property type="match status" value="1"/>
</dbReference>
<dbReference type="InterPro" id="IPR036873">
    <property type="entry name" value="Rhodanese-like_dom_sf"/>
</dbReference>
<accession>A0A9P4JX05</accession>
<dbReference type="InterPro" id="IPR052367">
    <property type="entry name" value="Thiosulfate_ST/Rhodanese-like"/>
</dbReference>
<reference evidence="3" key="1">
    <citation type="journal article" date="2020" name="Stud. Mycol.">
        <title>101 Dothideomycetes genomes: a test case for predicting lifestyles and emergence of pathogens.</title>
        <authorList>
            <person name="Haridas S."/>
            <person name="Albert R."/>
            <person name="Binder M."/>
            <person name="Bloem J."/>
            <person name="Labutti K."/>
            <person name="Salamov A."/>
            <person name="Andreopoulos B."/>
            <person name="Baker S."/>
            <person name="Barry K."/>
            <person name="Bills G."/>
            <person name="Bluhm B."/>
            <person name="Cannon C."/>
            <person name="Castanera R."/>
            <person name="Culley D."/>
            <person name="Daum C."/>
            <person name="Ezra D."/>
            <person name="Gonzalez J."/>
            <person name="Henrissat B."/>
            <person name="Kuo A."/>
            <person name="Liang C."/>
            <person name="Lipzen A."/>
            <person name="Lutzoni F."/>
            <person name="Magnuson J."/>
            <person name="Mondo S."/>
            <person name="Nolan M."/>
            <person name="Ohm R."/>
            <person name="Pangilinan J."/>
            <person name="Park H.-J."/>
            <person name="Ramirez L."/>
            <person name="Alfaro M."/>
            <person name="Sun H."/>
            <person name="Tritt A."/>
            <person name="Yoshinaga Y."/>
            <person name="Zwiers L.-H."/>
            <person name="Turgeon B."/>
            <person name="Goodwin S."/>
            <person name="Spatafora J."/>
            <person name="Crous P."/>
            <person name="Grigoriev I."/>
        </authorList>
    </citation>
    <scope>NUCLEOTIDE SEQUENCE</scope>
    <source>
        <strain evidence="3">ATCC 74209</strain>
    </source>
</reference>
<evidence type="ECO:0000256" key="1">
    <source>
        <dbReference type="SAM" id="MobiDB-lite"/>
    </source>
</evidence>
<dbReference type="AlphaFoldDB" id="A0A9P4JX05"/>
<keyword evidence="4" id="KW-1185">Reference proteome</keyword>
<dbReference type="OrthoDB" id="361797at2759"/>
<dbReference type="PANTHER" id="PTHR45431:SF3">
    <property type="entry name" value="RHODANESE-LIKE DOMAIN-CONTAINING PROTEIN 15, CHLOROPLASTIC"/>
    <property type="match status" value="1"/>
</dbReference>
<name>A0A9P4JX05_9PLEO</name>
<dbReference type="Pfam" id="PF00581">
    <property type="entry name" value="Rhodanese"/>
    <property type="match status" value="1"/>
</dbReference>
<evidence type="ECO:0000313" key="4">
    <source>
        <dbReference type="Proteomes" id="UP000799536"/>
    </source>
</evidence>
<gene>
    <name evidence="3" type="ORF">GQ43DRAFT_408825</name>
</gene>
<protein>
    <recommendedName>
        <fullName evidence="2">Rhodanese domain-containing protein</fullName>
    </recommendedName>
</protein>
<dbReference type="EMBL" id="ML993869">
    <property type="protein sequence ID" value="KAF2204739.1"/>
    <property type="molecule type" value="Genomic_DNA"/>
</dbReference>
<feature type="domain" description="Rhodanese" evidence="2">
    <location>
        <begin position="2"/>
        <end position="95"/>
    </location>
</feature>
<dbReference type="Proteomes" id="UP000799536">
    <property type="component" value="Unassembled WGS sequence"/>
</dbReference>
<dbReference type="Gene3D" id="3.40.250.10">
    <property type="entry name" value="Rhodanese-like domain"/>
    <property type="match status" value="1"/>
</dbReference>
<proteinExistence type="predicted"/>
<dbReference type="SUPFAM" id="SSF52821">
    <property type="entry name" value="Rhodanese/Cell cycle control phosphatase"/>
    <property type="match status" value="1"/>
</dbReference>
<sequence length="133" mass="15363">MPKSHLIDVRTPAEFLTSALPGAVNIEYQIIDEVLLSSPNEYGKEDSITLYCRSGRRSKIAEQVLRERGWEHVRDIGGLEHAWRVWNREEQARSSKGESNEERFDLREGGEKDRKVKREDALAKLLEGLKEEE</sequence>
<dbReference type="PROSITE" id="PS50206">
    <property type="entry name" value="RHODANESE_3"/>
    <property type="match status" value="1"/>
</dbReference>
<evidence type="ECO:0000259" key="2">
    <source>
        <dbReference type="PROSITE" id="PS50206"/>
    </source>
</evidence>
<feature type="region of interest" description="Disordered" evidence="1">
    <location>
        <begin position="90"/>
        <end position="115"/>
    </location>
</feature>
<dbReference type="InterPro" id="IPR001763">
    <property type="entry name" value="Rhodanese-like_dom"/>
</dbReference>
<comment type="caution">
    <text evidence="3">The sequence shown here is derived from an EMBL/GenBank/DDBJ whole genome shotgun (WGS) entry which is preliminary data.</text>
</comment>
<evidence type="ECO:0000313" key="3">
    <source>
        <dbReference type="EMBL" id="KAF2204739.1"/>
    </source>
</evidence>
<organism evidence="3 4">
    <name type="scientific">Delitschia confertaspora ATCC 74209</name>
    <dbReference type="NCBI Taxonomy" id="1513339"/>
    <lineage>
        <taxon>Eukaryota</taxon>
        <taxon>Fungi</taxon>
        <taxon>Dikarya</taxon>
        <taxon>Ascomycota</taxon>
        <taxon>Pezizomycotina</taxon>
        <taxon>Dothideomycetes</taxon>
        <taxon>Pleosporomycetidae</taxon>
        <taxon>Pleosporales</taxon>
        <taxon>Delitschiaceae</taxon>
        <taxon>Delitschia</taxon>
    </lineage>
</organism>
<dbReference type="SMART" id="SM00450">
    <property type="entry name" value="RHOD"/>
    <property type="match status" value="1"/>
</dbReference>